<dbReference type="InterPro" id="IPR036397">
    <property type="entry name" value="RNaseH_sf"/>
</dbReference>
<dbReference type="GO" id="GO:0003676">
    <property type="term" value="F:nucleic acid binding"/>
    <property type="evidence" value="ECO:0007669"/>
    <property type="project" value="InterPro"/>
</dbReference>
<reference evidence="2" key="2">
    <citation type="submission" date="2023-06" db="EMBL/GenBank/DDBJ databases">
        <authorList>
            <consortium name="Lawrence Berkeley National Laboratory"/>
            <person name="Haridas S."/>
            <person name="Hensen N."/>
            <person name="Bonometti L."/>
            <person name="Westerberg I."/>
            <person name="Brannstrom I.O."/>
            <person name="Guillou S."/>
            <person name="Cros-Aarteil S."/>
            <person name="Calhoun S."/>
            <person name="Kuo A."/>
            <person name="Mondo S."/>
            <person name="Pangilinan J."/>
            <person name="Riley R."/>
            <person name="Labutti K."/>
            <person name="Andreopoulos B."/>
            <person name="Lipzen A."/>
            <person name="Chen C."/>
            <person name="Yanf M."/>
            <person name="Daum C."/>
            <person name="Ng V."/>
            <person name="Clum A."/>
            <person name="Steindorff A."/>
            <person name="Ohm R."/>
            <person name="Martin F."/>
            <person name="Silar P."/>
            <person name="Natvig D."/>
            <person name="Lalanne C."/>
            <person name="Gautier V."/>
            <person name="Ament-Velasquez S.L."/>
            <person name="Kruys A."/>
            <person name="Hutchinson M.I."/>
            <person name="Powell A.J."/>
            <person name="Barry K."/>
            <person name="Miller A.N."/>
            <person name="Grigoriev I.V."/>
            <person name="Debuchy R."/>
            <person name="Gladieux P."/>
            <person name="Thoren M.H."/>
            <person name="Johannesson H."/>
        </authorList>
    </citation>
    <scope>NUCLEOTIDE SEQUENCE</scope>
    <source>
        <strain evidence="2">CBS 314.62</strain>
    </source>
</reference>
<evidence type="ECO:0000256" key="1">
    <source>
        <dbReference type="SAM" id="MobiDB-lite"/>
    </source>
</evidence>
<feature type="region of interest" description="Disordered" evidence="1">
    <location>
        <begin position="462"/>
        <end position="484"/>
    </location>
</feature>
<dbReference type="InterPro" id="IPR012337">
    <property type="entry name" value="RNaseH-like_sf"/>
</dbReference>
<feature type="region of interest" description="Disordered" evidence="1">
    <location>
        <begin position="1"/>
        <end position="34"/>
    </location>
</feature>
<dbReference type="SUPFAM" id="SSF53098">
    <property type="entry name" value="Ribonuclease H-like"/>
    <property type="match status" value="1"/>
</dbReference>
<name>A0AAE0XCZ0_9PEZI</name>
<protein>
    <submittedName>
        <fullName evidence="2">Uncharacterized protein</fullName>
    </submittedName>
</protein>
<accession>A0AAE0XCZ0</accession>
<evidence type="ECO:0000313" key="3">
    <source>
        <dbReference type="Proteomes" id="UP001270362"/>
    </source>
</evidence>
<feature type="compositionally biased region" description="Low complexity" evidence="1">
    <location>
        <begin position="352"/>
        <end position="365"/>
    </location>
</feature>
<proteinExistence type="predicted"/>
<dbReference type="EMBL" id="JAULSO010000002">
    <property type="protein sequence ID" value="KAK3690354.1"/>
    <property type="molecule type" value="Genomic_DNA"/>
</dbReference>
<keyword evidence="3" id="KW-1185">Reference proteome</keyword>
<sequence>MSQLGKRKRSPSPAPEAPRSLDRETIPEKQCNRHRTADRYPDTCKFAGHVFIEGNQGDPDWAIKKANKAAEHCATLDDLQLSVATDGSVSNDKARKGAGYSCVYTKHDLRNGGKAKRIEKDFYAALVGDNNWAEGLGVIEGIHSLIEMLQEASLLLPADAPVKAYQAVARVFSDSTSTLEAVEERRGPLNTNTTYEAIMQNIINMIIAKSHELQEIRGFDVRLELHWVPSHCGKVLSHDSSLGEQNQELSASAEANPLPQLPQLQHSQIEQKRKNRPFQNYNHAISSRLSEHQIGAKATSIFKGVKEHFPFKFTFRATAAGFGPVAMGHINTEFNGGEELENALHINDATPTTQTQQGAGETLTTPAASASDAPGEIQTSFSAAESSHIPAEIEQPSVPADAKTADAEINTDPNDVQRQPKEPTLHGIYNECNIYEAEVIAFLDAKIRTKEMSKAEITKLVSSQTAHVKDLASGQASGQPESAD</sequence>
<feature type="compositionally biased region" description="Basic and acidic residues" evidence="1">
    <location>
        <begin position="19"/>
        <end position="34"/>
    </location>
</feature>
<organism evidence="2 3">
    <name type="scientific">Podospora appendiculata</name>
    <dbReference type="NCBI Taxonomy" id="314037"/>
    <lineage>
        <taxon>Eukaryota</taxon>
        <taxon>Fungi</taxon>
        <taxon>Dikarya</taxon>
        <taxon>Ascomycota</taxon>
        <taxon>Pezizomycotina</taxon>
        <taxon>Sordariomycetes</taxon>
        <taxon>Sordariomycetidae</taxon>
        <taxon>Sordariales</taxon>
        <taxon>Podosporaceae</taxon>
        <taxon>Podospora</taxon>
    </lineage>
</organism>
<feature type="compositionally biased region" description="Polar residues" evidence="1">
    <location>
        <begin position="474"/>
        <end position="484"/>
    </location>
</feature>
<comment type="caution">
    <text evidence="2">The sequence shown here is derived from an EMBL/GenBank/DDBJ whole genome shotgun (WGS) entry which is preliminary data.</text>
</comment>
<feature type="region of interest" description="Disordered" evidence="1">
    <location>
        <begin position="352"/>
        <end position="375"/>
    </location>
</feature>
<dbReference type="AlphaFoldDB" id="A0AAE0XCZ0"/>
<dbReference type="Proteomes" id="UP001270362">
    <property type="component" value="Unassembled WGS sequence"/>
</dbReference>
<dbReference type="Gene3D" id="3.30.420.10">
    <property type="entry name" value="Ribonuclease H-like superfamily/Ribonuclease H"/>
    <property type="match status" value="1"/>
</dbReference>
<gene>
    <name evidence="2" type="ORF">B0T22DRAFT_515652</name>
</gene>
<reference evidence="2" key="1">
    <citation type="journal article" date="2023" name="Mol. Phylogenet. Evol.">
        <title>Genome-scale phylogeny and comparative genomics of the fungal order Sordariales.</title>
        <authorList>
            <person name="Hensen N."/>
            <person name="Bonometti L."/>
            <person name="Westerberg I."/>
            <person name="Brannstrom I.O."/>
            <person name="Guillou S."/>
            <person name="Cros-Aarteil S."/>
            <person name="Calhoun S."/>
            <person name="Haridas S."/>
            <person name="Kuo A."/>
            <person name="Mondo S."/>
            <person name="Pangilinan J."/>
            <person name="Riley R."/>
            <person name="LaButti K."/>
            <person name="Andreopoulos B."/>
            <person name="Lipzen A."/>
            <person name="Chen C."/>
            <person name="Yan M."/>
            <person name="Daum C."/>
            <person name="Ng V."/>
            <person name="Clum A."/>
            <person name="Steindorff A."/>
            <person name="Ohm R.A."/>
            <person name="Martin F."/>
            <person name="Silar P."/>
            <person name="Natvig D.O."/>
            <person name="Lalanne C."/>
            <person name="Gautier V."/>
            <person name="Ament-Velasquez S.L."/>
            <person name="Kruys A."/>
            <person name="Hutchinson M.I."/>
            <person name="Powell A.J."/>
            <person name="Barry K."/>
            <person name="Miller A.N."/>
            <person name="Grigoriev I.V."/>
            <person name="Debuchy R."/>
            <person name="Gladieux P."/>
            <person name="Hiltunen Thoren M."/>
            <person name="Johannesson H."/>
        </authorList>
    </citation>
    <scope>NUCLEOTIDE SEQUENCE</scope>
    <source>
        <strain evidence="2">CBS 314.62</strain>
    </source>
</reference>
<feature type="compositionally biased region" description="Basic residues" evidence="1">
    <location>
        <begin position="1"/>
        <end position="10"/>
    </location>
</feature>
<evidence type="ECO:0000313" key="2">
    <source>
        <dbReference type="EMBL" id="KAK3690354.1"/>
    </source>
</evidence>